<dbReference type="PANTHER" id="PTHR34219">
    <property type="entry name" value="IRON-REGULATED INNER MEMBRANE PROTEIN-RELATED"/>
    <property type="match status" value="1"/>
</dbReference>
<feature type="transmembrane region" description="Helical" evidence="1">
    <location>
        <begin position="203"/>
        <end position="226"/>
    </location>
</feature>
<proteinExistence type="predicted"/>
<feature type="transmembrane region" description="Helical" evidence="1">
    <location>
        <begin position="384"/>
        <end position="405"/>
    </location>
</feature>
<dbReference type="PANTHER" id="PTHR34219:SF1">
    <property type="entry name" value="PEPSY DOMAIN-CONTAINING PROTEIN"/>
    <property type="match status" value="1"/>
</dbReference>
<dbReference type="EMBL" id="CP121195">
    <property type="protein sequence ID" value="XBH12988.1"/>
    <property type="molecule type" value="Genomic_DNA"/>
</dbReference>
<dbReference type="Pfam" id="PF03929">
    <property type="entry name" value="PepSY_TM"/>
    <property type="match status" value="1"/>
</dbReference>
<name>A0AAU7D7A5_9BACT</name>
<dbReference type="InterPro" id="IPR005625">
    <property type="entry name" value="PepSY-ass_TM"/>
</dbReference>
<feature type="transmembrane region" description="Helical" evidence="1">
    <location>
        <begin position="157"/>
        <end position="177"/>
    </location>
</feature>
<protein>
    <submittedName>
        <fullName evidence="2">PepSY domain-containing protein</fullName>
    </submittedName>
</protein>
<organism evidence="2">
    <name type="scientific">Edaphobacter paludis</name>
    <dbReference type="NCBI Taxonomy" id="3035702"/>
    <lineage>
        <taxon>Bacteria</taxon>
        <taxon>Pseudomonadati</taxon>
        <taxon>Acidobacteriota</taxon>
        <taxon>Terriglobia</taxon>
        <taxon>Terriglobales</taxon>
        <taxon>Acidobacteriaceae</taxon>
        <taxon>Edaphobacter</taxon>
    </lineage>
</organism>
<keyword evidence="1" id="KW-1133">Transmembrane helix</keyword>
<evidence type="ECO:0000313" key="2">
    <source>
        <dbReference type="EMBL" id="XBH12988.1"/>
    </source>
</evidence>
<gene>
    <name evidence="2" type="ORF">P8936_15010</name>
</gene>
<dbReference type="AlphaFoldDB" id="A0AAU7D7A5"/>
<evidence type="ECO:0000256" key="1">
    <source>
        <dbReference type="SAM" id="Phobius"/>
    </source>
</evidence>
<feature type="transmembrane region" description="Helical" evidence="1">
    <location>
        <begin position="425"/>
        <end position="452"/>
    </location>
</feature>
<keyword evidence="1" id="KW-0812">Transmembrane</keyword>
<accession>A0AAU7D7A5</accession>
<sequence length="472" mass="52654">MSTSQNLSSAAAAYERQSWFNYRTIWRWHFYAGLLCIPFIIWLSVTGSIYLFKPQIERFLDRPYDSLSITGQRATAEAQVNAALAAVPGSSLHYYELPRTPESATRVIVGRDADEFRVYVHPQTLQVLKVVNEDSRPMKVIFRLHGELLMGDRGSMLVELAASWAIVMVLTGLYLWWPRQSEKLTGVIFVRMRQGKRIFWRDLHAVTGVWVSAFALFLLLTGLPWAKSWGGYLKKARTLNGAATLQQDWTTGRSSEIAERVAMNQGNMAGMEGMSMEHADHMGHMMLLPPRPDSYAPIDKMIATVASLGLAYPVLISPPTHPGGDWTAKSDAQNRPLRENLTLDPKSGAILKREGFRQRGLVDRIIGIGVAAHEGQLFGLFNQLLGLFTAIGLVLLSTSAVVLWWRRRAVGVLGAPVQVRKPRFSWGLVVLATAFGLYLPMLGASLVIVLLVERFVLRKIPATRIWLGLSAT</sequence>
<dbReference type="RefSeq" id="WP_348269645.1">
    <property type="nucleotide sequence ID" value="NZ_CP121195.1"/>
</dbReference>
<feature type="transmembrane region" description="Helical" evidence="1">
    <location>
        <begin position="28"/>
        <end position="52"/>
    </location>
</feature>
<reference evidence="2" key="1">
    <citation type="submission" date="2023-03" db="EMBL/GenBank/DDBJ databases">
        <title>Edaphobacter sp.</title>
        <authorList>
            <person name="Huber K.J."/>
            <person name="Papendorf J."/>
            <person name="Pilke C."/>
            <person name="Bunk B."/>
            <person name="Sproeer C."/>
            <person name="Pester M."/>
        </authorList>
    </citation>
    <scope>NUCLEOTIDE SEQUENCE</scope>
    <source>
        <strain evidence="2">DSM 109920</strain>
    </source>
</reference>
<keyword evidence="1" id="KW-0472">Membrane</keyword>